<sequence>MRYLQALIAASLIAFFAFALIIDRAAGVLYGALILTSLAALLSRSKPENLSFTELLRCYWPLILALAAPLFAVLANEMSRGHFSGRNMDAPLRLALFPLALWAVWLLPIARLRQLQWAFVAGAVLSAIKIYLLSHNGQDRYVTDFIPITIFIEMGMLLGVYALLSIAWNARGNTLSIALKLVAAIAILYGSYISQSRGAWVTIPLFAAIALVACNSMKTKTKLAIAAALVVTIALAGGNATKLRERVEVARNDIQQYLQKSNVDTSIGIRFQLWRGSMVIFSEHPIFGVGVDRYRDALKDLAARKIISPTASTYAHSHNEMLFAMARLGLVGLAAMLALLLVPATYFARDLRHADGQVRASACMGLSLCTGLLLLGFTDVVFLWWEVFPFYSLSIASFIAFAAKRKAKA</sequence>
<dbReference type="AlphaFoldDB" id="A0A934VZY1"/>
<accession>A0A934VZY1</accession>
<evidence type="ECO:0000256" key="1">
    <source>
        <dbReference type="ARBA" id="ARBA00004141"/>
    </source>
</evidence>
<dbReference type="InterPro" id="IPR007016">
    <property type="entry name" value="O-antigen_ligase-rel_domated"/>
</dbReference>
<feature type="transmembrane region" description="Helical" evidence="5">
    <location>
        <begin position="58"/>
        <end position="75"/>
    </location>
</feature>
<keyword evidence="2 5" id="KW-0812">Transmembrane</keyword>
<keyword evidence="4 5" id="KW-0472">Membrane</keyword>
<feature type="transmembrane region" description="Helical" evidence="5">
    <location>
        <begin position="223"/>
        <end position="241"/>
    </location>
</feature>
<feature type="transmembrane region" description="Helical" evidence="5">
    <location>
        <begin position="175"/>
        <end position="192"/>
    </location>
</feature>
<name>A0A934VZY1_9BURK</name>
<feature type="transmembrane region" description="Helical" evidence="5">
    <location>
        <begin position="360"/>
        <end position="377"/>
    </location>
</feature>
<feature type="transmembrane region" description="Helical" evidence="5">
    <location>
        <begin position="145"/>
        <end position="168"/>
    </location>
</feature>
<dbReference type="Proteomes" id="UP000622890">
    <property type="component" value="Unassembled WGS sequence"/>
</dbReference>
<dbReference type="GO" id="GO:0016874">
    <property type="term" value="F:ligase activity"/>
    <property type="evidence" value="ECO:0007669"/>
    <property type="project" value="UniProtKB-KW"/>
</dbReference>
<organism evidence="7 8">
    <name type="scientific">Noviherbaspirillum pedocola</name>
    <dbReference type="NCBI Taxonomy" id="2801341"/>
    <lineage>
        <taxon>Bacteria</taxon>
        <taxon>Pseudomonadati</taxon>
        <taxon>Pseudomonadota</taxon>
        <taxon>Betaproteobacteria</taxon>
        <taxon>Burkholderiales</taxon>
        <taxon>Oxalobacteraceae</taxon>
        <taxon>Noviherbaspirillum</taxon>
    </lineage>
</organism>
<dbReference type="PANTHER" id="PTHR37422">
    <property type="entry name" value="TEICHURONIC ACID BIOSYNTHESIS PROTEIN TUAE"/>
    <property type="match status" value="1"/>
</dbReference>
<feature type="transmembrane region" description="Helical" evidence="5">
    <location>
        <begin position="90"/>
        <end position="108"/>
    </location>
</feature>
<evidence type="ECO:0000256" key="5">
    <source>
        <dbReference type="SAM" id="Phobius"/>
    </source>
</evidence>
<evidence type="ECO:0000313" key="8">
    <source>
        <dbReference type="Proteomes" id="UP000622890"/>
    </source>
</evidence>
<reference evidence="7" key="1">
    <citation type="submission" date="2021-01" db="EMBL/GenBank/DDBJ databases">
        <title>Genome sequence of strain Noviherbaspirillum sp. DKR-6.</title>
        <authorList>
            <person name="Chaudhary D.K."/>
        </authorList>
    </citation>
    <scope>NUCLEOTIDE SEQUENCE</scope>
    <source>
        <strain evidence="7">DKR-6</strain>
    </source>
</reference>
<feature type="transmembrane region" description="Helical" evidence="5">
    <location>
        <begin position="29"/>
        <end position="46"/>
    </location>
</feature>
<keyword evidence="7" id="KW-0436">Ligase</keyword>
<protein>
    <submittedName>
        <fullName evidence="7">O-antigen ligase family protein</fullName>
    </submittedName>
</protein>
<comment type="caution">
    <text evidence="7">The sequence shown here is derived from an EMBL/GenBank/DDBJ whole genome shotgun (WGS) entry which is preliminary data.</text>
</comment>
<keyword evidence="8" id="KW-1185">Reference proteome</keyword>
<keyword evidence="3 5" id="KW-1133">Transmembrane helix</keyword>
<evidence type="ECO:0000256" key="3">
    <source>
        <dbReference type="ARBA" id="ARBA00022989"/>
    </source>
</evidence>
<evidence type="ECO:0000259" key="6">
    <source>
        <dbReference type="Pfam" id="PF04932"/>
    </source>
</evidence>
<feature type="transmembrane region" description="Helical" evidence="5">
    <location>
        <begin position="115"/>
        <end position="133"/>
    </location>
</feature>
<feature type="transmembrane region" description="Helical" evidence="5">
    <location>
        <begin position="383"/>
        <end position="403"/>
    </location>
</feature>
<dbReference type="PANTHER" id="PTHR37422:SF17">
    <property type="entry name" value="O-ANTIGEN LIGASE"/>
    <property type="match status" value="1"/>
</dbReference>
<proteinExistence type="predicted"/>
<dbReference type="Pfam" id="PF04932">
    <property type="entry name" value="Wzy_C"/>
    <property type="match status" value="1"/>
</dbReference>
<gene>
    <name evidence="7" type="ORF">JJB74_02670</name>
</gene>
<evidence type="ECO:0000313" key="7">
    <source>
        <dbReference type="EMBL" id="MBK4733511.1"/>
    </source>
</evidence>
<dbReference type="EMBL" id="JAEPBG010000001">
    <property type="protein sequence ID" value="MBK4733511.1"/>
    <property type="molecule type" value="Genomic_DNA"/>
</dbReference>
<comment type="subcellular location">
    <subcellularLocation>
        <location evidence="1">Membrane</location>
        <topology evidence="1">Multi-pass membrane protein</topology>
    </subcellularLocation>
</comment>
<dbReference type="InterPro" id="IPR051533">
    <property type="entry name" value="WaaL-like"/>
</dbReference>
<feature type="domain" description="O-antigen ligase-related" evidence="6">
    <location>
        <begin position="183"/>
        <end position="336"/>
    </location>
</feature>
<feature type="transmembrane region" description="Helical" evidence="5">
    <location>
        <begin position="198"/>
        <end position="216"/>
    </location>
</feature>
<evidence type="ECO:0000256" key="4">
    <source>
        <dbReference type="ARBA" id="ARBA00023136"/>
    </source>
</evidence>
<dbReference type="GO" id="GO:0016020">
    <property type="term" value="C:membrane"/>
    <property type="evidence" value="ECO:0007669"/>
    <property type="project" value="UniProtKB-SubCell"/>
</dbReference>
<feature type="transmembrane region" description="Helical" evidence="5">
    <location>
        <begin position="328"/>
        <end position="348"/>
    </location>
</feature>
<evidence type="ECO:0000256" key="2">
    <source>
        <dbReference type="ARBA" id="ARBA00022692"/>
    </source>
</evidence>